<keyword evidence="5" id="KW-1003">Cell membrane</keyword>
<evidence type="ECO:0000256" key="7">
    <source>
        <dbReference type="ARBA" id="ARBA00022949"/>
    </source>
</evidence>
<evidence type="ECO:0000256" key="9">
    <source>
        <dbReference type="ARBA" id="ARBA00023136"/>
    </source>
</evidence>
<keyword evidence="4" id="KW-0796">Tight junction</keyword>
<evidence type="ECO:0000256" key="4">
    <source>
        <dbReference type="ARBA" id="ARBA00022427"/>
    </source>
</evidence>
<evidence type="ECO:0000256" key="5">
    <source>
        <dbReference type="ARBA" id="ARBA00022475"/>
    </source>
</evidence>
<dbReference type="GO" id="GO:0005923">
    <property type="term" value="C:bicellular tight junction"/>
    <property type="evidence" value="ECO:0007669"/>
    <property type="project" value="UniProtKB-SubCell"/>
</dbReference>
<proteinExistence type="inferred from homology"/>
<evidence type="ECO:0000256" key="8">
    <source>
        <dbReference type="ARBA" id="ARBA00022989"/>
    </source>
</evidence>
<dbReference type="GO" id="GO:0005198">
    <property type="term" value="F:structural molecule activity"/>
    <property type="evidence" value="ECO:0007669"/>
    <property type="project" value="InterPro"/>
</dbReference>
<dbReference type="Pfam" id="PF13903">
    <property type="entry name" value="Claudin_2"/>
    <property type="match status" value="1"/>
</dbReference>
<evidence type="ECO:0000256" key="3">
    <source>
        <dbReference type="ARBA" id="ARBA00008295"/>
    </source>
</evidence>
<dbReference type="InterPro" id="IPR004031">
    <property type="entry name" value="PMP22/EMP/MP20/Claudin"/>
</dbReference>
<feature type="transmembrane region" description="Helical" evidence="10">
    <location>
        <begin position="135"/>
        <end position="156"/>
    </location>
</feature>
<keyword evidence="7" id="KW-0965">Cell junction</keyword>
<evidence type="ECO:0000256" key="10">
    <source>
        <dbReference type="SAM" id="Phobius"/>
    </source>
</evidence>
<comment type="similarity">
    <text evidence="3">Belongs to the claudin family.</text>
</comment>
<accession>A0A9Q1AY73</accession>
<dbReference type="PRINTS" id="PR01077">
    <property type="entry name" value="CLAUDIN"/>
</dbReference>
<keyword evidence="9 10" id="KW-0472">Membrane</keyword>
<reference evidence="11" key="1">
    <citation type="journal article" date="2023" name="DNA Res.">
        <title>Chromosome-level genome assembly of Phrynocephalus forsythii using third-generation DNA sequencing and Hi-C analysis.</title>
        <authorList>
            <person name="Qi Y."/>
            <person name="Zhao W."/>
            <person name="Zhao Y."/>
            <person name="Niu C."/>
            <person name="Cao S."/>
            <person name="Zhang Y."/>
        </authorList>
    </citation>
    <scope>NUCLEOTIDE SEQUENCE</scope>
    <source>
        <tissue evidence="11">Muscle</tissue>
    </source>
</reference>
<feature type="transmembrane region" description="Helical" evidence="10">
    <location>
        <begin position="103"/>
        <end position="123"/>
    </location>
</feature>
<evidence type="ECO:0000256" key="2">
    <source>
        <dbReference type="ARBA" id="ARBA00004651"/>
    </source>
</evidence>
<evidence type="ECO:0000256" key="1">
    <source>
        <dbReference type="ARBA" id="ARBA00004435"/>
    </source>
</evidence>
<dbReference type="Gene3D" id="1.20.140.150">
    <property type="match status" value="1"/>
</dbReference>
<organism evidence="11 12">
    <name type="scientific">Phrynocephalus forsythii</name>
    <dbReference type="NCBI Taxonomy" id="171643"/>
    <lineage>
        <taxon>Eukaryota</taxon>
        <taxon>Metazoa</taxon>
        <taxon>Chordata</taxon>
        <taxon>Craniata</taxon>
        <taxon>Vertebrata</taxon>
        <taxon>Euteleostomi</taxon>
        <taxon>Lepidosauria</taxon>
        <taxon>Squamata</taxon>
        <taxon>Bifurcata</taxon>
        <taxon>Unidentata</taxon>
        <taxon>Episquamata</taxon>
        <taxon>Toxicofera</taxon>
        <taxon>Iguania</taxon>
        <taxon>Acrodonta</taxon>
        <taxon>Agamidae</taxon>
        <taxon>Agaminae</taxon>
        <taxon>Phrynocephalus</taxon>
    </lineage>
</organism>
<protein>
    <submittedName>
        <fullName evidence="11">Uncharacterized protein</fullName>
    </submittedName>
</protein>
<name>A0A9Q1AY73_9SAUR</name>
<dbReference type="GO" id="GO:0005886">
    <property type="term" value="C:plasma membrane"/>
    <property type="evidence" value="ECO:0007669"/>
    <property type="project" value="UniProtKB-SubCell"/>
</dbReference>
<sequence>MLSKYENSVVATWLAQVSRFHFFGLLLALIGWSLCIMSTAGTQWRVWHIERKPGITSDRLWIGIWRVCFIQDNPIDDSIDLHCEEFTEEYRTLPKEIFVAQDLMSLAAILQSLAISFMTFAIFKGAKQKKALLPFFTIGGILNLISGIITLVPISWNLYSVLKKKGIEFPEFFVLPHSPKEQYAGSAIYMGYVASTFLLSSGIVILSKTCWRSRKIDPLNMMKDDPLAMSSSPHKEEPCLNTEACMPIETST</sequence>
<feature type="transmembrane region" description="Helical" evidence="10">
    <location>
        <begin position="183"/>
        <end position="206"/>
    </location>
</feature>
<dbReference type="PANTHER" id="PTHR12002">
    <property type="entry name" value="CLAUDIN"/>
    <property type="match status" value="1"/>
</dbReference>
<keyword evidence="12" id="KW-1185">Reference proteome</keyword>
<comment type="caution">
    <text evidence="11">The sequence shown here is derived from an EMBL/GenBank/DDBJ whole genome shotgun (WGS) entry which is preliminary data.</text>
</comment>
<feature type="transmembrane region" description="Helical" evidence="10">
    <location>
        <begin position="20"/>
        <end position="40"/>
    </location>
</feature>
<dbReference type="Proteomes" id="UP001142489">
    <property type="component" value="Unassembled WGS sequence"/>
</dbReference>
<gene>
    <name evidence="11" type="ORF">JRQ81_019122</name>
</gene>
<dbReference type="EMBL" id="JAPFRF010000010">
    <property type="protein sequence ID" value="KAJ7319611.1"/>
    <property type="molecule type" value="Genomic_DNA"/>
</dbReference>
<keyword evidence="6 10" id="KW-0812">Transmembrane</keyword>
<dbReference type="InterPro" id="IPR006187">
    <property type="entry name" value="Claudin"/>
</dbReference>
<dbReference type="AlphaFoldDB" id="A0A9Q1AY73"/>
<dbReference type="OrthoDB" id="9425168at2759"/>
<keyword evidence="8 10" id="KW-1133">Transmembrane helix</keyword>
<comment type="subcellular location">
    <subcellularLocation>
        <location evidence="1">Cell junction</location>
        <location evidence="1">Tight junction</location>
    </subcellularLocation>
    <subcellularLocation>
        <location evidence="2">Cell membrane</location>
        <topology evidence="2">Multi-pass membrane protein</topology>
    </subcellularLocation>
</comment>
<evidence type="ECO:0000313" key="11">
    <source>
        <dbReference type="EMBL" id="KAJ7319611.1"/>
    </source>
</evidence>
<evidence type="ECO:0000313" key="12">
    <source>
        <dbReference type="Proteomes" id="UP001142489"/>
    </source>
</evidence>
<evidence type="ECO:0000256" key="6">
    <source>
        <dbReference type="ARBA" id="ARBA00022692"/>
    </source>
</evidence>